<keyword evidence="4" id="KW-0378">Hydrolase</keyword>
<keyword evidence="5" id="KW-0862">Zinc</keyword>
<evidence type="ECO:0000313" key="10">
    <source>
        <dbReference type="EMBL" id="AKH19094.1"/>
    </source>
</evidence>
<evidence type="ECO:0000256" key="1">
    <source>
        <dbReference type="ARBA" id="ARBA00001947"/>
    </source>
</evidence>
<dbReference type="PROSITE" id="PS51257">
    <property type="entry name" value="PROKAR_LIPOPROTEIN"/>
    <property type="match status" value="1"/>
</dbReference>
<dbReference type="GO" id="GO:0004222">
    <property type="term" value="F:metalloendopeptidase activity"/>
    <property type="evidence" value="ECO:0007669"/>
    <property type="project" value="InterPro"/>
</dbReference>
<reference evidence="10 11" key="1">
    <citation type="journal article" date="2015" name="Genome Announc.">
        <title>Complete Genome Sequence of Sedimenticola thiotaurini Strain SIP-G1, a Polyphosphate- and Polyhydroxyalkanoate-Accumulating Sulfur-Oxidizing Gammaproteobacterium Isolated from Salt Marsh Sediments.</title>
        <authorList>
            <person name="Flood B.E."/>
            <person name="Jones D.S."/>
            <person name="Bailey J.V."/>
        </authorList>
    </citation>
    <scope>NUCLEOTIDE SEQUENCE [LARGE SCALE GENOMIC DNA]</scope>
    <source>
        <strain evidence="10 11">SIP-G1</strain>
    </source>
</reference>
<evidence type="ECO:0000259" key="9">
    <source>
        <dbReference type="Pfam" id="PF01435"/>
    </source>
</evidence>
<dbReference type="RefSeq" id="WP_046858032.1">
    <property type="nucleotide sequence ID" value="NZ_CP011412.1"/>
</dbReference>
<dbReference type="Pfam" id="PF13432">
    <property type="entry name" value="TPR_16"/>
    <property type="match status" value="1"/>
</dbReference>
<dbReference type="InterPro" id="IPR011990">
    <property type="entry name" value="TPR-like_helical_dom_sf"/>
</dbReference>
<dbReference type="PANTHER" id="PTHR22726">
    <property type="entry name" value="METALLOENDOPEPTIDASE OMA1"/>
    <property type="match status" value="1"/>
</dbReference>
<evidence type="ECO:0000256" key="2">
    <source>
        <dbReference type="ARBA" id="ARBA00022670"/>
    </source>
</evidence>
<feature type="domain" description="Peptidase M48" evidence="9">
    <location>
        <begin position="70"/>
        <end position="254"/>
    </location>
</feature>
<dbReference type="SUPFAM" id="SSF48452">
    <property type="entry name" value="TPR-like"/>
    <property type="match status" value="1"/>
</dbReference>
<evidence type="ECO:0000256" key="8">
    <source>
        <dbReference type="SAM" id="SignalP"/>
    </source>
</evidence>
<keyword evidence="11" id="KW-1185">Reference proteome</keyword>
<dbReference type="Gene3D" id="3.30.2010.10">
    <property type="entry name" value="Metalloproteases ('zincins'), catalytic domain"/>
    <property type="match status" value="1"/>
</dbReference>
<keyword evidence="6" id="KW-0482">Metalloprotease</keyword>
<dbReference type="EMBL" id="CP011412">
    <property type="protein sequence ID" value="AKH19094.1"/>
    <property type="molecule type" value="Genomic_DNA"/>
</dbReference>
<sequence>MNGYSRQIVKIIWGPISAALLLAGLSGCATNPVTGKSELALISEQTELAMGQKQYQPSRQMQGGDYKLDPQLNRYVEQVGQRLAAVSDRKLPYEFVLLNDSTPNAWALPGGKIAVNRGLLLELNNEAELAAVLGHEIVHAAARHGAKGVERGVLLQGALMAAGVATRDSDYSQLAVGAAAVGANLINQRYSRDAELEADYYGMLYMARAGYDPQAAVGLQETFVRLSKDRNENWLSGLFASHPPSAERVEKNRQRARELASGGRLGVETYRQMVSGLKKSAPAYKAYDEGQAALKSKQYDKALMLAERAIRIEPREALFYGLKGDVLAQRGDDSKALAAYDKAITLDNGFFRHYLARGALKAELGDRRGAQQDLNRSLDLLPTADAHYLLGGLAMRGGDRSAAITHYQHAASASNARGKAAAVALVKLDMPNRPERYIRSQLGIDRSGTVLIHVQNPTAVTARNIRVQLGELSAGGGVMVRSAYRVPGSLGAGRSITLKTGVRLADPQQLKRWSSRVIAATVAE</sequence>
<protein>
    <submittedName>
        <fullName evidence="10">Peptidase M48</fullName>
    </submittedName>
</protein>
<evidence type="ECO:0000256" key="3">
    <source>
        <dbReference type="ARBA" id="ARBA00022723"/>
    </source>
</evidence>
<dbReference type="InterPro" id="IPR001915">
    <property type="entry name" value="Peptidase_M48"/>
</dbReference>
<comment type="cofactor">
    <cofactor evidence="1">
        <name>Zn(2+)</name>
        <dbReference type="ChEBI" id="CHEBI:29105"/>
    </cofactor>
</comment>
<dbReference type="PANTHER" id="PTHR22726:SF1">
    <property type="entry name" value="METALLOENDOPEPTIDASE OMA1, MITOCHONDRIAL"/>
    <property type="match status" value="1"/>
</dbReference>
<dbReference type="GO" id="GO:0046872">
    <property type="term" value="F:metal ion binding"/>
    <property type="evidence" value="ECO:0007669"/>
    <property type="project" value="UniProtKB-KW"/>
</dbReference>
<dbReference type="GO" id="GO:0016020">
    <property type="term" value="C:membrane"/>
    <property type="evidence" value="ECO:0007669"/>
    <property type="project" value="TreeGrafter"/>
</dbReference>
<feature type="signal peptide" evidence="8">
    <location>
        <begin position="1"/>
        <end position="29"/>
    </location>
</feature>
<dbReference type="OrthoDB" id="9810445at2"/>
<evidence type="ECO:0000313" key="11">
    <source>
        <dbReference type="Proteomes" id="UP000034410"/>
    </source>
</evidence>
<keyword evidence="3" id="KW-0479">Metal-binding</keyword>
<gene>
    <name evidence="10" type="ORF">AAY24_00610</name>
</gene>
<organism evidence="10 11">
    <name type="scientific">Sedimenticola thiotaurini</name>
    <dbReference type="NCBI Taxonomy" id="1543721"/>
    <lineage>
        <taxon>Bacteria</taxon>
        <taxon>Pseudomonadati</taxon>
        <taxon>Pseudomonadota</taxon>
        <taxon>Gammaproteobacteria</taxon>
        <taxon>Chromatiales</taxon>
        <taxon>Sedimenticolaceae</taxon>
        <taxon>Sedimenticola</taxon>
    </lineage>
</organism>
<proteinExistence type="predicted"/>
<dbReference type="PROSITE" id="PS50005">
    <property type="entry name" value="TPR"/>
    <property type="match status" value="1"/>
</dbReference>
<evidence type="ECO:0000256" key="7">
    <source>
        <dbReference type="PROSITE-ProRule" id="PRU00339"/>
    </source>
</evidence>
<dbReference type="Pfam" id="PF01435">
    <property type="entry name" value="Peptidase_M48"/>
    <property type="match status" value="1"/>
</dbReference>
<feature type="chain" id="PRO_5002517745" evidence="8">
    <location>
        <begin position="30"/>
        <end position="524"/>
    </location>
</feature>
<keyword evidence="7" id="KW-0802">TPR repeat</keyword>
<dbReference type="GO" id="GO:0051603">
    <property type="term" value="P:proteolysis involved in protein catabolic process"/>
    <property type="evidence" value="ECO:0007669"/>
    <property type="project" value="TreeGrafter"/>
</dbReference>
<dbReference type="InterPro" id="IPR051156">
    <property type="entry name" value="Mito/Outer_Membr_Metalloprot"/>
</dbReference>
<evidence type="ECO:0000256" key="4">
    <source>
        <dbReference type="ARBA" id="ARBA00022801"/>
    </source>
</evidence>
<evidence type="ECO:0000256" key="5">
    <source>
        <dbReference type="ARBA" id="ARBA00022833"/>
    </source>
</evidence>
<dbReference type="InterPro" id="IPR019734">
    <property type="entry name" value="TPR_rpt"/>
</dbReference>
<keyword evidence="8" id="KW-0732">Signal</keyword>
<dbReference type="PATRIC" id="fig|1543721.4.peg.128"/>
<dbReference type="KEGG" id="seds:AAY24_00610"/>
<dbReference type="AlphaFoldDB" id="A0A0F7JUX6"/>
<dbReference type="SMART" id="SM00028">
    <property type="entry name" value="TPR"/>
    <property type="match status" value="3"/>
</dbReference>
<dbReference type="Gene3D" id="1.25.40.10">
    <property type="entry name" value="Tetratricopeptide repeat domain"/>
    <property type="match status" value="1"/>
</dbReference>
<keyword evidence="2" id="KW-0645">Protease</keyword>
<feature type="repeat" description="TPR" evidence="7">
    <location>
        <begin position="283"/>
        <end position="316"/>
    </location>
</feature>
<name>A0A0F7JUX6_9GAMM</name>
<accession>A0A0F7JUX6</accession>
<dbReference type="Proteomes" id="UP000034410">
    <property type="component" value="Chromosome"/>
</dbReference>
<evidence type="ECO:0000256" key="6">
    <source>
        <dbReference type="ARBA" id="ARBA00023049"/>
    </source>
</evidence>